<dbReference type="PRINTS" id="PR00922">
    <property type="entry name" value="DADACBPTASE3"/>
</dbReference>
<comment type="similarity">
    <text evidence="1">Belongs to the peptidase S13 family.</text>
</comment>
<dbReference type="SUPFAM" id="SSF56601">
    <property type="entry name" value="beta-lactamase/transpeptidase-like"/>
    <property type="match status" value="1"/>
</dbReference>
<dbReference type="EMBL" id="BART01000059">
    <property type="protein sequence ID" value="GAG62932.1"/>
    <property type="molecule type" value="Genomic_DNA"/>
</dbReference>
<organism evidence="3">
    <name type="scientific">marine sediment metagenome</name>
    <dbReference type="NCBI Taxonomy" id="412755"/>
    <lineage>
        <taxon>unclassified sequences</taxon>
        <taxon>metagenomes</taxon>
        <taxon>ecological metagenomes</taxon>
    </lineage>
</organism>
<gene>
    <name evidence="3" type="ORF">S01H4_00431</name>
</gene>
<evidence type="ECO:0000256" key="1">
    <source>
        <dbReference type="ARBA" id="ARBA00006096"/>
    </source>
</evidence>
<proteinExistence type="inferred from homology"/>
<dbReference type="Gene3D" id="3.50.80.20">
    <property type="entry name" value="D-Ala-D-Ala carboxypeptidase C, peptidase S13"/>
    <property type="match status" value="1"/>
</dbReference>
<name>X0ZYF9_9ZZZZ</name>
<evidence type="ECO:0000313" key="3">
    <source>
        <dbReference type="EMBL" id="GAG62932.1"/>
    </source>
</evidence>
<evidence type="ECO:0008006" key="4">
    <source>
        <dbReference type="Google" id="ProtNLM"/>
    </source>
</evidence>
<dbReference type="GO" id="GO:0000270">
    <property type="term" value="P:peptidoglycan metabolic process"/>
    <property type="evidence" value="ECO:0007669"/>
    <property type="project" value="TreeGrafter"/>
</dbReference>
<dbReference type="GO" id="GO:0006508">
    <property type="term" value="P:proteolysis"/>
    <property type="evidence" value="ECO:0007669"/>
    <property type="project" value="InterPro"/>
</dbReference>
<evidence type="ECO:0000256" key="2">
    <source>
        <dbReference type="ARBA" id="ARBA00022801"/>
    </source>
</evidence>
<dbReference type="Gene3D" id="3.40.710.10">
    <property type="entry name" value="DD-peptidase/beta-lactamase superfamily"/>
    <property type="match status" value="2"/>
</dbReference>
<dbReference type="InterPro" id="IPR012338">
    <property type="entry name" value="Beta-lactam/transpept-like"/>
</dbReference>
<dbReference type="GO" id="GO:0004185">
    <property type="term" value="F:serine-type carboxypeptidase activity"/>
    <property type="evidence" value="ECO:0007669"/>
    <property type="project" value="InterPro"/>
</dbReference>
<accession>X0ZYF9</accession>
<dbReference type="Pfam" id="PF02113">
    <property type="entry name" value="Peptidase_S13"/>
    <property type="match status" value="2"/>
</dbReference>
<keyword evidence="2" id="KW-0378">Hydrolase</keyword>
<reference evidence="3" key="1">
    <citation type="journal article" date="2014" name="Front. Microbiol.">
        <title>High frequency of phylogenetically diverse reductive dehalogenase-homologous genes in deep subseafloor sedimentary metagenomes.</title>
        <authorList>
            <person name="Kawai M."/>
            <person name="Futagami T."/>
            <person name="Toyoda A."/>
            <person name="Takaki Y."/>
            <person name="Nishi S."/>
            <person name="Hori S."/>
            <person name="Arai W."/>
            <person name="Tsubouchi T."/>
            <person name="Morono Y."/>
            <person name="Uchiyama I."/>
            <person name="Ito T."/>
            <person name="Fujiyama A."/>
            <person name="Inagaki F."/>
            <person name="Takami H."/>
        </authorList>
    </citation>
    <scope>NUCLEOTIDE SEQUENCE</scope>
    <source>
        <strain evidence="3">Expedition CK06-06</strain>
    </source>
</reference>
<dbReference type="PANTHER" id="PTHR30023">
    <property type="entry name" value="D-ALANYL-D-ALANINE CARBOXYPEPTIDASE"/>
    <property type="match status" value="1"/>
</dbReference>
<comment type="caution">
    <text evidence="3">The sequence shown here is derived from an EMBL/GenBank/DDBJ whole genome shotgun (WGS) entry which is preliminary data.</text>
</comment>
<dbReference type="PANTHER" id="PTHR30023:SF0">
    <property type="entry name" value="PENICILLIN-SENSITIVE CARBOXYPEPTIDASE A"/>
    <property type="match status" value="1"/>
</dbReference>
<dbReference type="InterPro" id="IPR000667">
    <property type="entry name" value="Peptidase_S13"/>
</dbReference>
<protein>
    <recommendedName>
        <fullName evidence="4">D-alanyl-D-alanine carboxypeptidase/D-alanyl-D-alanine-endopeptidase</fullName>
    </recommendedName>
</protein>
<sequence>MKLKRKIIIFLSSFLIFTSLLICVAGAGTGIREEINQFPGFSGILIKDLNTQEVLFSHNEDKLFTPASLTKIFVLLAALEILGEEYAYPTSFYFSSTVPGEINGNLYVVGSGDPTQSPEVIRKIADALVQKFSIRHISGDIVLDNSKFLPEEFLGRGWMWDDKNPLIGALTVTGYKVKEKQNSYLNTMPLLWGKIFSQELSKKGVKIDGSIRIGKTKENLRVKYIYYSDTLDKILAYMMKKSDNQSAENVFRTLAPEDNPEGVSTIARAIASLEEVIDITLGLKWGRDYILVDGCGLSEYNLTTPTHLVEAISCLYQKYDFKILDYFANTKEKGTLKERLPFQVWGKTGTLSSASALAGILQTKNKRWVVFCLMENNFIFIEEENDPKIFENRIIEYIYENL</sequence>
<dbReference type="AlphaFoldDB" id="X0ZYF9"/>